<reference evidence="12" key="1">
    <citation type="submission" date="2022-08" db="EMBL/GenBank/DDBJ databases">
        <title>Novel sulphate-reducing endosymbionts in the free-living metamonad Anaeramoeba.</title>
        <authorList>
            <person name="Jerlstrom-Hultqvist J."/>
            <person name="Cepicka I."/>
            <person name="Gallot-Lavallee L."/>
            <person name="Salas-Leiva D."/>
            <person name="Curtis B.A."/>
            <person name="Zahonova K."/>
            <person name="Pipaliya S."/>
            <person name="Dacks J."/>
            <person name="Roger A.J."/>
        </authorList>
    </citation>
    <scope>NUCLEOTIDE SEQUENCE</scope>
    <source>
        <strain evidence="12">Busselton2</strain>
    </source>
</reference>
<dbReference type="SUPFAM" id="SSF142921">
    <property type="entry name" value="WGR domain-like"/>
    <property type="match status" value="1"/>
</dbReference>
<dbReference type="InterPro" id="IPR008893">
    <property type="entry name" value="WGR_domain"/>
</dbReference>
<dbReference type="GO" id="GO:1990404">
    <property type="term" value="F:NAD+-protein mono-ADP-ribosyltransferase activity"/>
    <property type="evidence" value="ECO:0007669"/>
    <property type="project" value="TreeGrafter"/>
</dbReference>
<evidence type="ECO:0000256" key="10">
    <source>
        <dbReference type="SAM" id="MobiDB-lite"/>
    </source>
</evidence>
<keyword evidence="5" id="KW-0548">Nucleotidyltransferase</keyword>
<evidence type="ECO:0000259" key="11">
    <source>
        <dbReference type="PROSITE" id="PS51977"/>
    </source>
</evidence>
<feature type="domain" description="WGR" evidence="11">
    <location>
        <begin position="34"/>
        <end position="128"/>
    </location>
</feature>
<evidence type="ECO:0000256" key="7">
    <source>
        <dbReference type="ARBA" id="ARBA00023242"/>
    </source>
</evidence>
<comment type="subcellular location">
    <subcellularLocation>
        <location evidence="1">Nucleus</location>
    </subcellularLocation>
</comment>
<evidence type="ECO:0000313" key="13">
    <source>
        <dbReference type="Proteomes" id="UP001146793"/>
    </source>
</evidence>
<sequence>MSFQKSTITNNQETEIEKKKKRVPVSSASTYKSKGQVFERDCEIFSCMLNQTNINSNNNKYYEIQIIEIGNGFILFTHWGRVGSNGYTNEKSYEKEDVCIEEFKKKFFQKTANRWNDRANFKCVQRKYNMLEIDY</sequence>
<dbReference type="Proteomes" id="UP001146793">
    <property type="component" value="Unassembled WGS sequence"/>
</dbReference>
<protein>
    <recommendedName>
        <fullName evidence="2">NAD(+) ADP-ribosyltransferase</fullName>
        <ecNumber evidence="2">2.4.2.30</ecNumber>
    </recommendedName>
</protein>
<keyword evidence="6" id="KW-0520">NAD</keyword>
<dbReference type="PANTHER" id="PTHR10459:SF60">
    <property type="entry name" value="POLY [ADP-RIBOSE] POLYMERASE 2"/>
    <property type="match status" value="1"/>
</dbReference>
<dbReference type="GO" id="GO:0016779">
    <property type="term" value="F:nucleotidyltransferase activity"/>
    <property type="evidence" value="ECO:0007669"/>
    <property type="project" value="UniProtKB-KW"/>
</dbReference>
<dbReference type="InterPro" id="IPR050800">
    <property type="entry name" value="ARTD/PARP"/>
</dbReference>
<comment type="catalytic activity">
    <reaction evidence="9">
        <text>NAD(+) + (ADP-D-ribosyl)n-acceptor = nicotinamide + (ADP-D-ribosyl)n+1-acceptor + H(+).</text>
        <dbReference type="EC" id="2.4.2.30"/>
    </reaction>
</comment>
<dbReference type="Pfam" id="PF05406">
    <property type="entry name" value="WGR"/>
    <property type="match status" value="1"/>
</dbReference>
<name>A0AAV7YC65_9EUKA</name>
<dbReference type="Gene3D" id="2.20.140.10">
    <property type="entry name" value="WGR domain"/>
    <property type="match status" value="1"/>
</dbReference>
<dbReference type="PROSITE" id="PS51977">
    <property type="entry name" value="WGR"/>
    <property type="match status" value="1"/>
</dbReference>
<dbReference type="SMART" id="SM00773">
    <property type="entry name" value="WGR"/>
    <property type="match status" value="1"/>
</dbReference>
<comment type="similarity">
    <text evidence="8">Belongs to the ARTD/PARP family.</text>
</comment>
<proteinExistence type="inferred from homology"/>
<evidence type="ECO:0000256" key="1">
    <source>
        <dbReference type="ARBA" id="ARBA00004123"/>
    </source>
</evidence>
<gene>
    <name evidence="12" type="ORF">M0812_27011</name>
</gene>
<dbReference type="EMBL" id="JANTQA010000063">
    <property type="protein sequence ID" value="KAJ3427426.1"/>
    <property type="molecule type" value="Genomic_DNA"/>
</dbReference>
<dbReference type="GO" id="GO:0005730">
    <property type="term" value="C:nucleolus"/>
    <property type="evidence" value="ECO:0007669"/>
    <property type="project" value="TreeGrafter"/>
</dbReference>
<evidence type="ECO:0000256" key="2">
    <source>
        <dbReference type="ARBA" id="ARBA00012020"/>
    </source>
</evidence>
<keyword evidence="7" id="KW-0539">Nucleus</keyword>
<dbReference type="GO" id="GO:0016874">
    <property type="term" value="F:ligase activity"/>
    <property type="evidence" value="ECO:0007669"/>
    <property type="project" value="UniProtKB-KW"/>
</dbReference>
<feature type="region of interest" description="Disordered" evidence="10">
    <location>
        <begin position="1"/>
        <end position="20"/>
    </location>
</feature>
<evidence type="ECO:0000256" key="4">
    <source>
        <dbReference type="ARBA" id="ARBA00022679"/>
    </source>
</evidence>
<organism evidence="12 13">
    <name type="scientific">Anaeramoeba flamelloides</name>
    <dbReference type="NCBI Taxonomy" id="1746091"/>
    <lineage>
        <taxon>Eukaryota</taxon>
        <taxon>Metamonada</taxon>
        <taxon>Anaeramoebidae</taxon>
        <taxon>Anaeramoeba</taxon>
    </lineage>
</organism>
<dbReference type="EC" id="2.4.2.30" evidence="2"/>
<evidence type="ECO:0000256" key="3">
    <source>
        <dbReference type="ARBA" id="ARBA00022676"/>
    </source>
</evidence>
<keyword evidence="12" id="KW-0436">Ligase</keyword>
<evidence type="ECO:0000256" key="5">
    <source>
        <dbReference type="ARBA" id="ARBA00022695"/>
    </source>
</evidence>
<comment type="caution">
    <text evidence="12">The sequence shown here is derived from an EMBL/GenBank/DDBJ whole genome shotgun (WGS) entry which is preliminary data.</text>
</comment>
<keyword evidence="3" id="KW-0328">Glycosyltransferase</keyword>
<evidence type="ECO:0000256" key="8">
    <source>
        <dbReference type="ARBA" id="ARBA00024347"/>
    </source>
</evidence>
<evidence type="ECO:0000256" key="9">
    <source>
        <dbReference type="ARBA" id="ARBA00033987"/>
    </source>
</evidence>
<keyword evidence="4" id="KW-0808">Transferase</keyword>
<feature type="compositionally biased region" description="Polar residues" evidence="10">
    <location>
        <begin position="1"/>
        <end position="13"/>
    </location>
</feature>
<evidence type="ECO:0000256" key="6">
    <source>
        <dbReference type="ARBA" id="ARBA00023027"/>
    </source>
</evidence>
<dbReference type="GO" id="GO:0006302">
    <property type="term" value="P:double-strand break repair"/>
    <property type="evidence" value="ECO:0007669"/>
    <property type="project" value="TreeGrafter"/>
</dbReference>
<dbReference type="GO" id="GO:0070212">
    <property type="term" value="P:protein poly-ADP-ribosylation"/>
    <property type="evidence" value="ECO:0007669"/>
    <property type="project" value="TreeGrafter"/>
</dbReference>
<dbReference type="FunFam" id="2.20.140.10:FF:000001">
    <property type="entry name" value="Poly [ADP-ribose] polymerase"/>
    <property type="match status" value="1"/>
</dbReference>
<evidence type="ECO:0000313" key="12">
    <source>
        <dbReference type="EMBL" id="KAJ3427426.1"/>
    </source>
</evidence>
<dbReference type="GO" id="GO:0003950">
    <property type="term" value="F:NAD+ poly-ADP-ribosyltransferase activity"/>
    <property type="evidence" value="ECO:0007669"/>
    <property type="project" value="UniProtKB-EC"/>
</dbReference>
<dbReference type="InterPro" id="IPR036930">
    <property type="entry name" value="WGR_dom_sf"/>
</dbReference>
<accession>A0AAV7YC65</accession>
<dbReference type="AlphaFoldDB" id="A0AAV7YC65"/>
<dbReference type="PANTHER" id="PTHR10459">
    <property type="entry name" value="DNA LIGASE"/>
    <property type="match status" value="1"/>
</dbReference>